<keyword evidence="3" id="KW-1185">Reference proteome</keyword>
<name>A0A4Q9PRC8_9APHY</name>
<organism evidence="2 3">
    <name type="scientific">Dichomitus squalens</name>
    <dbReference type="NCBI Taxonomy" id="114155"/>
    <lineage>
        <taxon>Eukaryota</taxon>
        <taxon>Fungi</taxon>
        <taxon>Dikarya</taxon>
        <taxon>Basidiomycota</taxon>
        <taxon>Agaricomycotina</taxon>
        <taxon>Agaricomycetes</taxon>
        <taxon>Polyporales</taxon>
        <taxon>Polyporaceae</taxon>
        <taxon>Dichomitus</taxon>
    </lineage>
</organism>
<feature type="region of interest" description="Disordered" evidence="1">
    <location>
        <begin position="207"/>
        <end position="233"/>
    </location>
</feature>
<protein>
    <submittedName>
        <fullName evidence="2">Uncharacterized protein</fullName>
    </submittedName>
</protein>
<dbReference type="Proteomes" id="UP000292082">
    <property type="component" value="Unassembled WGS sequence"/>
</dbReference>
<proteinExistence type="predicted"/>
<reference evidence="2 3" key="1">
    <citation type="submission" date="2019-01" db="EMBL/GenBank/DDBJ databases">
        <title>Draft genome sequences of three monokaryotic isolates of the white-rot basidiomycete fungus Dichomitus squalens.</title>
        <authorList>
            <consortium name="DOE Joint Genome Institute"/>
            <person name="Lopez S.C."/>
            <person name="Andreopoulos B."/>
            <person name="Pangilinan J."/>
            <person name="Lipzen A."/>
            <person name="Riley R."/>
            <person name="Ahrendt S."/>
            <person name="Ng V."/>
            <person name="Barry K."/>
            <person name="Daum C."/>
            <person name="Grigoriev I.V."/>
            <person name="Hilden K.S."/>
            <person name="Makela M.R."/>
            <person name="de Vries R.P."/>
        </authorList>
    </citation>
    <scope>NUCLEOTIDE SEQUENCE [LARGE SCALE GENOMIC DNA]</scope>
    <source>
        <strain evidence="2 3">CBS 464.89</strain>
    </source>
</reference>
<gene>
    <name evidence="2" type="ORF">BD310DRAFT_592220</name>
</gene>
<dbReference type="AlphaFoldDB" id="A0A4Q9PRC8"/>
<sequence>MSSSWDEQRGAGNLCPSLWCYQLEMLACCQIDYREAFVVREDSLGRPAFELELAVMTCRQAGRHQVRMIGLESVRGGGAWATTFEQQSPKCSQRFDGVMLPYGYLKSAGSSWVVSGAECCPAAHLSTSRCSSTTYPRHLNSVVHSITYSHTSAYVLPHLKMGPGRGSLRTVGVARPCNPREFGQCFKRDAPLCRSIGTLAYIEDHPDPGEHNGIWPNDQGEEKDAGKSGLPMTIPRENTTQCCSVNRKSISAAASNLLTSKEPHLWV</sequence>
<evidence type="ECO:0000256" key="1">
    <source>
        <dbReference type="SAM" id="MobiDB-lite"/>
    </source>
</evidence>
<evidence type="ECO:0000313" key="2">
    <source>
        <dbReference type="EMBL" id="TBU56921.1"/>
    </source>
</evidence>
<evidence type="ECO:0000313" key="3">
    <source>
        <dbReference type="Proteomes" id="UP000292082"/>
    </source>
</evidence>
<dbReference type="EMBL" id="ML145144">
    <property type="protein sequence ID" value="TBU56921.1"/>
    <property type="molecule type" value="Genomic_DNA"/>
</dbReference>
<accession>A0A4Q9PRC8</accession>